<dbReference type="PANTHER" id="PTHR47691:SF3">
    <property type="entry name" value="HTH-TYPE TRANSCRIPTIONAL REGULATOR RV0890C-RELATED"/>
    <property type="match status" value="1"/>
</dbReference>
<comment type="caution">
    <text evidence="4">The sequence shown here is derived from an EMBL/GenBank/DDBJ whole genome shotgun (WGS) entry which is preliminary data.</text>
</comment>
<dbReference type="CDD" id="cd00383">
    <property type="entry name" value="trans_reg_C"/>
    <property type="match status" value="1"/>
</dbReference>
<dbReference type="GO" id="GO:0016887">
    <property type="term" value="F:ATP hydrolysis activity"/>
    <property type="evidence" value="ECO:0007669"/>
    <property type="project" value="InterPro"/>
</dbReference>
<dbReference type="GO" id="GO:0006355">
    <property type="term" value="P:regulation of DNA-templated transcription"/>
    <property type="evidence" value="ECO:0007669"/>
    <property type="project" value="InterPro"/>
</dbReference>
<evidence type="ECO:0000313" key="4">
    <source>
        <dbReference type="EMBL" id="RQP22752.1"/>
    </source>
</evidence>
<dbReference type="Gene3D" id="3.40.50.300">
    <property type="entry name" value="P-loop containing nucleotide triphosphate hydrolases"/>
    <property type="match status" value="1"/>
</dbReference>
<dbReference type="Gene3D" id="1.10.10.10">
    <property type="entry name" value="Winged helix-like DNA-binding domain superfamily/Winged helix DNA-binding domain"/>
    <property type="match status" value="1"/>
</dbReference>
<dbReference type="SMART" id="SM00862">
    <property type="entry name" value="Trans_reg_C"/>
    <property type="match status" value="1"/>
</dbReference>
<sequence length="870" mass="93786">MNAKRCRRRRTVPVRLVQVLHPMAWLMAYPSLTSNLSSPVHEHALASQRISARCVVLLDQRQLLIDGEPARIGSRAFDILTALLARRGELVSKTELMSSVWPGLVVDDNNLAVHVSALRRLLGNELITTVPGRGYRLEDRCGERADPVMRDSVVVGRELDLGSLNELLASHRLISLVGATGIGKTTLARRAMQELAARFGNGAAWCDLDTVADPAAVGSRLAQALGVEHGTGELTATLAHTLAGMHMLIVLDGVERVADEAARLAHTLLDAAPGVHLLVTSQVPLRLEAEHVLRLQPLTIPASTATAEQALEHGSVALFVARAGQGARGFELTDANVADVITICRRLDGIPLAIELAAARASTLGTGALARMLDHRLRLLRSFNRAAPVRHATLRAALEWSHGLLTPTERIVFRRAGIFQRGFTARALAEVADDGSIGGSAVVVDALQSLVDKSLVHLEPGPPPRFRLLESTHSLALEYLQEAGELRDTAARHAHAMVEHFRQAYQDANDARRSADDVRAALLHDLDNAQAVMAWALMNEPLAACALMPALSFACADLRFADVQALWEATRQHVSDALEPRVHAHWALGHAVFWSNRDVQAMDHWATIAARIFEQLGDRDGQYWARAALVVVAARRTEGVDEALARLDALEDESLSPAALRYGVTSAAIAASVRGDSALAAKLLDRSLQLAQRIGDSHNLAAAQINLLDAALAQGRVDDAIAYGEAAVQQMLRKRRHSLMSMAQLNLGAAYAVKGLPGRTAQLAREAWPMAVAEGLQPYWADYLALASAQCTRLADAARLLGYGDTGYGQYHTQRVANELAAAELARALVLQGMGPAEFEQARAQGTRLGDSEVAMLIDALCRAAPPTTR</sequence>
<proteinExistence type="predicted"/>
<evidence type="ECO:0000259" key="3">
    <source>
        <dbReference type="PROSITE" id="PS51755"/>
    </source>
</evidence>
<dbReference type="EMBL" id="QUSW01000006">
    <property type="protein sequence ID" value="RQP22752.1"/>
    <property type="molecule type" value="Genomic_DNA"/>
</dbReference>
<organism evidence="4 5">
    <name type="scientific">Piscinibacter terrae</name>
    <dbReference type="NCBI Taxonomy" id="2496871"/>
    <lineage>
        <taxon>Bacteria</taxon>
        <taxon>Pseudomonadati</taxon>
        <taxon>Pseudomonadota</taxon>
        <taxon>Betaproteobacteria</taxon>
        <taxon>Burkholderiales</taxon>
        <taxon>Sphaerotilaceae</taxon>
        <taxon>Piscinibacter</taxon>
    </lineage>
</organism>
<name>A0A3N7IVC3_9BURK</name>
<evidence type="ECO:0000256" key="2">
    <source>
        <dbReference type="PROSITE-ProRule" id="PRU01091"/>
    </source>
</evidence>
<gene>
    <name evidence="4" type="ORF">DZC73_20865</name>
</gene>
<keyword evidence="5" id="KW-1185">Reference proteome</keyword>
<reference evidence="4 5" key="1">
    <citation type="submission" date="2018-08" db="EMBL/GenBank/DDBJ databases">
        <authorList>
            <person name="Khan S.A."/>
            <person name="Jeon C.O."/>
            <person name="Chun B.H."/>
            <person name="Jeong S.E."/>
        </authorList>
    </citation>
    <scope>NUCLEOTIDE SEQUENCE [LARGE SCALE GENOMIC DNA]</scope>
    <source>
        <strain evidence="4 5">S-16</strain>
    </source>
</reference>
<dbReference type="SMART" id="SM00382">
    <property type="entry name" value="AAA"/>
    <property type="match status" value="1"/>
</dbReference>
<keyword evidence="1 2" id="KW-0238">DNA-binding</keyword>
<dbReference type="Pfam" id="PF00486">
    <property type="entry name" value="Trans_reg_C"/>
    <property type="match status" value="1"/>
</dbReference>
<dbReference type="InterPro" id="IPR049945">
    <property type="entry name" value="AAA_22"/>
</dbReference>
<evidence type="ECO:0000256" key="1">
    <source>
        <dbReference type="ARBA" id="ARBA00023125"/>
    </source>
</evidence>
<dbReference type="SUPFAM" id="SSF46894">
    <property type="entry name" value="C-terminal effector domain of the bipartite response regulators"/>
    <property type="match status" value="1"/>
</dbReference>
<dbReference type="GO" id="GO:0000160">
    <property type="term" value="P:phosphorelay signal transduction system"/>
    <property type="evidence" value="ECO:0007669"/>
    <property type="project" value="InterPro"/>
</dbReference>
<dbReference type="AlphaFoldDB" id="A0A3N7IVC3"/>
<dbReference type="Proteomes" id="UP000267464">
    <property type="component" value="Unassembled WGS sequence"/>
</dbReference>
<dbReference type="InterPro" id="IPR001867">
    <property type="entry name" value="OmpR/PhoB-type_DNA-bd"/>
</dbReference>
<dbReference type="PROSITE" id="PS51755">
    <property type="entry name" value="OMPR_PHOB"/>
    <property type="match status" value="1"/>
</dbReference>
<protein>
    <recommendedName>
        <fullName evidence="3">OmpR/PhoB-type domain-containing protein</fullName>
    </recommendedName>
</protein>
<dbReference type="InterPro" id="IPR027417">
    <property type="entry name" value="P-loop_NTPase"/>
</dbReference>
<dbReference type="Pfam" id="PF13401">
    <property type="entry name" value="AAA_22"/>
    <property type="match status" value="1"/>
</dbReference>
<accession>A0A3N7IVC3</accession>
<dbReference type="Gene3D" id="1.25.40.10">
    <property type="entry name" value="Tetratricopeptide repeat domain"/>
    <property type="match status" value="1"/>
</dbReference>
<dbReference type="InterPro" id="IPR003593">
    <property type="entry name" value="AAA+_ATPase"/>
</dbReference>
<dbReference type="PRINTS" id="PR00364">
    <property type="entry name" value="DISEASERSIST"/>
</dbReference>
<dbReference type="GO" id="GO:0003677">
    <property type="term" value="F:DNA binding"/>
    <property type="evidence" value="ECO:0007669"/>
    <property type="project" value="UniProtKB-UniRule"/>
</dbReference>
<feature type="domain" description="OmpR/PhoB-type" evidence="3">
    <location>
        <begin position="46"/>
        <end position="139"/>
    </location>
</feature>
<dbReference type="InterPro" id="IPR011990">
    <property type="entry name" value="TPR-like_helical_dom_sf"/>
</dbReference>
<dbReference type="SUPFAM" id="SSF52540">
    <property type="entry name" value="P-loop containing nucleoside triphosphate hydrolases"/>
    <property type="match status" value="1"/>
</dbReference>
<dbReference type="SUPFAM" id="SSF48452">
    <property type="entry name" value="TPR-like"/>
    <property type="match status" value="1"/>
</dbReference>
<reference evidence="4 5" key="2">
    <citation type="submission" date="2018-12" db="EMBL/GenBank/DDBJ databases">
        <title>Rhizobacter gummiphilus sp. nov., a rubber-degrading bacterium isolated from the soil of a botanical garden in Japan.</title>
        <authorList>
            <person name="Shunsuke S.S."/>
        </authorList>
    </citation>
    <scope>NUCLEOTIDE SEQUENCE [LARGE SCALE GENOMIC DNA]</scope>
    <source>
        <strain evidence="4 5">S-16</strain>
    </source>
</reference>
<dbReference type="InterPro" id="IPR036388">
    <property type="entry name" value="WH-like_DNA-bd_sf"/>
</dbReference>
<dbReference type="InterPro" id="IPR016032">
    <property type="entry name" value="Sig_transdc_resp-reg_C-effctor"/>
</dbReference>
<feature type="DNA-binding region" description="OmpR/PhoB-type" evidence="2">
    <location>
        <begin position="46"/>
        <end position="139"/>
    </location>
</feature>
<dbReference type="PANTHER" id="PTHR47691">
    <property type="entry name" value="REGULATOR-RELATED"/>
    <property type="match status" value="1"/>
</dbReference>
<evidence type="ECO:0000313" key="5">
    <source>
        <dbReference type="Proteomes" id="UP000267464"/>
    </source>
</evidence>